<sequence>MTTTNKQRRPGAAISTPSTKMCLHLLILILVESIAGDLQAIKVLDTRRDDDNIFLTMAWQVADHLHPKSSCYVCGLMPFTAGEGLPLMALPASDCDTCSLMHVQLPESYSHHDCRTIKMRPLHCSEQEGNCNRCVQTPKPVPILVLPQKFTWCLENDGHTPVGHSDCLRTFTRKPKGTKTDKKSLESVPHACLDKAGEKRFVALASRTASCSISSPVGMYWVCGNFAYPYLPVDYNGRCGLGHVVPAMRVLQSLPKRTSHRVRRGTSDVFGTHNQSPFKNALGTLIPFYGIMSALDQIADLSNAIEAIANSTGRALSLMSNELASVRLLALQNRAALDFLLAAQGGTCAVIGSECCTFVPDYNATIHEIVGRLHETAKSVHQDGSSLLDFLKPAFGSLSFNIIKVLIVLIVSIMFLSFFASCMKKFLCKV</sequence>
<reference evidence="4" key="3">
    <citation type="submission" date="2025-09" db="UniProtKB">
        <authorList>
            <consortium name="Ensembl"/>
        </authorList>
    </citation>
    <scope>IDENTIFICATION</scope>
</reference>
<dbReference type="Gene3D" id="1.10.287.210">
    <property type="match status" value="1"/>
</dbReference>
<dbReference type="InterPro" id="IPR018154">
    <property type="entry name" value="TLV/ENV_coat_polyprotein"/>
</dbReference>
<feature type="chain" id="PRO_5034316269" evidence="3">
    <location>
        <begin position="41"/>
        <end position="430"/>
    </location>
</feature>
<evidence type="ECO:0000256" key="1">
    <source>
        <dbReference type="ARBA" id="ARBA00023157"/>
    </source>
</evidence>
<feature type="signal peptide" evidence="3">
    <location>
        <begin position="1"/>
        <end position="40"/>
    </location>
</feature>
<accession>A0A8C6KU46</accession>
<keyword evidence="2" id="KW-0472">Membrane</keyword>
<dbReference type="Pfam" id="PF00429">
    <property type="entry name" value="TLV_coat"/>
    <property type="match status" value="1"/>
</dbReference>
<reference evidence="4" key="1">
    <citation type="submission" date="2014-08" db="EMBL/GenBank/DDBJ databases">
        <authorList>
            <person name="Senf B."/>
            <person name="Petzold A."/>
            <person name="Downie B.R."/>
            <person name="Koch P."/>
            <person name="Platzer M."/>
        </authorList>
    </citation>
    <scope>NUCLEOTIDE SEQUENCE [LARGE SCALE GENOMIC DNA]</scope>
    <source>
        <strain evidence="4">GRZ</strain>
    </source>
</reference>
<feature type="transmembrane region" description="Helical" evidence="2">
    <location>
        <begin position="398"/>
        <end position="420"/>
    </location>
</feature>
<reference evidence="4" key="2">
    <citation type="submission" date="2025-08" db="UniProtKB">
        <authorList>
            <consortium name="Ensembl"/>
        </authorList>
    </citation>
    <scope>IDENTIFICATION</scope>
</reference>
<evidence type="ECO:0000313" key="5">
    <source>
        <dbReference type="Proteomes" id="UP000694548"/>
    </source>
</evidence>
<dbReference type="PANTHER" id="PTHR10424">
    <property type="entry name" value="VIRAL ENVELOPE PROTEIN"/>
    <property type="match status" value="1"/>
</dbReference>
<name>A0A8C6KU46_NOTFU</name>
<protein>
    <submittedName>
        <fullName evidence="4">Uncharacterized protein</fullName>
    </submittedName>
</protein>
<dbReference type="Ensembl" id="ENSNFUT00015011133.1">
    <property type="protein sequence ID" value="ENSNFUP00015010602.1"/>
    <property type="gene ID" value="ENSNFUG00015005240.1"/>
</dbReference>
<evidence type="ECO:0000256" key="3">
    <source>
        <dbReference type="SAM" id="SignalP"/>
    </source>
</evidence>
<evidence type="ECO:0000256" key="2">
    <source>
        <dbReference type="SAM" id="Phobius"/>
    </source>
</evidence>
<keyword evidence="3" id="KW-0732">Signal</keyword>
<evidence type="ECO:0000313" key="4">
    <source>
        <dbReference type="Ensembl" id="ENSNFUP00015010602.1"/>
    </source>
</evidence>
<keyword evidence="2" id="KW-0812">Transmembrane</keyword>
<keyword evidence="2" id="KW-1133">Transmembrane helix</keyword>
<dbReference type="SUPFAM" id="SSF58069">
    <property type="entry name" value="Virus ectodomain"/>
    <property type="match status" value="1"/>
</dbReference>
<dbReference type="AlphaFoldDB" id="A0A8C6KU46"/>
<dbReference type="GeneTree" id="ENSGT00960000186686"/>
<dbReference type="PANTHER" id="PTHR10424:SF73">
    <property type="entry name" value="ENDOGENOUS RETROVIRUS GROUP FC1 ENV POLYPROTEIN-RELATED"/>
    <property type="match status" value="1"/>
</dbReference>
<keyword evidence="5" id="KW-1185">Reference proteome</keyword>
<dbReference type="Proteomes" id="UP000694548">
    <property type="component" value="Chromosome sgr17"/>
</dbReference>
<keyword evidence="1" id="KW-1015">Disulfide bond</keyword>
<organism evidence="4 5">
    <name type="scientific">Nothobranchius furzeri</name>
    <name type="common">Turquoise killifish</name>
    <dbReference type="NCBI Taxonomy" id="105023"/>
    <lineage>
        <taxon>Eukaryota</taxon>
        <taxon>Metazoa</taxon>
        <taxon>Chordata</taxon>
        <taxon>Craniata</taxon>
        <taxon>Vertebrata</taxon>
        <taxon>Euteleostomi</taxon>
        <taxon>Actinopterygii</taxon>
        <taxon>Neopterygii</taxon>
        <taxon>Teleostei</taxon>
        <taxon>Neoteleostei</taxon>
        <taxon>Acanthomorphata</taxon>
        <taxon>Ovalentaria</taxon>
        <taxon>Atherinomorphae</taxon>
        <taxon>Cyprinodontiformes</taxon>
        <taxon>Nothobranchiidae</taxon>
        <taxon>Nothobranchius</taxon>
    </lineage>
</organism>
<proteinExistence type="predicted"/>